<keyword evidence="3" id="KW-1185">Reference proteome</keyword>
<keyword evidence="1" id="KW-0812">Transmembrane</keyword>
<feature type="transmembrane region" description="Helical" evidence="1">
    <location>
        <begin position="99"/>
        <end position="116"/>
    </location>
</feature>
<organism evidence="2 3">
    <name type="scientific">Stylonychia lemnae</name>
    <name type="common">Ciliate</name>
    <dbReference type="NCBI Taxonomy" id="5949"/>
    <lineage>
        <taxon>Eukaryota</taxon>
        <taxon>Sar</taxon>
        <taxon>Alveolata</taxon>
        <taxon>Ciliophora</taxon>
        <taxon>Intramacronucleata</taxon>
        <taxon>Spirotrichea</taxon>
        <taxon>Stichotrichia</taxon>
        <taxon>Sporadotrichida</taxon>
        <taxon>Oxytrichidae</taxon>
        <taxon>Stylonychinae</taxon>
        <taxon>Stylonychia</taxon>
    </lineage>
</organism>
<sequence>MIPPNYNPMGDCLQGYRGILCRDCSKGYSRDNSYQYCFINSRFDGEQSNSDQQRIFFFKLIIIAFFPFFLTFSCFLFWSILNKVRKNQFRIDTKATSSLVILLFLAHPSLVQYSFYDFKC</sequence>
<dbReference type="AlphaFoldDB" id="A0A078AQL1"/>
<accession>A0A078AQL1</accession>
<keyword evidence="1" id="KW-1133">Transmembrane helix</keyword>
<name>A0A078AQL1_STYLE</name>
<reference evidence="2 3" key="1">
    <citation type="submission" date="2014-06" db="EMBL/GenBank/DDBJ databases">
        <authorList>
            <person name="Swart Estienne"/>
        </authorList>
    </citation>
    <scope>NUCLEOTIDE SEQUENCE [LARGE SCALE GENOMIC DNA]</scope>
    <source>
        <strain evidence="2 3">130c</strain>
    </source>
</reference>
<proteinExistence type="predicted"/>
<keyword evidence="1" id="KW-0472">Membrane</keyword>
<dbReference type="InParanoid" id="A0A078AQL1"/>
<evidence type="ECO:0000313" key="2">
    <source>
        <dbReference type="EMBL" id="CDW84469.1"/>
    </source>
</evidence>
<gene>
    <name evidence="2" type="primary">Contig11643.g12467</name>
    <name evidence="2" type="ORF">STYLEM_13532</name>
</gene>
<evidence type="ECO:0000256" key="1">
    <source>
        <dbReference type="SAM" id="Phobius"/>
    </source>
</evidence>
<feature type="transmembrane region" description="Helical" evidence="1">
    <location>
        <begin position="56"/>
        <end position="78"/>
    </location>
</feature>
<protein>
    <submittedName>
        <fullName evidence="2">Uncharacterized protein</fullName>
    </submittedName>
</protein>
<dbReference type="OrthoDB" id="538624at2759"/>
<dbReference type="Proteomes" id="UP000039865">
    <property type="component" value="Unassembled WGS sequence"/>
</dbReference>
<evidence type="ECO:0000313" key="3">
    <source>
        <dbReference type="Proteomes" id="UP000039865"/>
    </source>
</evidence>
<dbReference type="EMBL" id="CCKQ01012828">
    <property type="protein sequence ID" value="CDW84469.1"/>
    <property type="molecule type" value="Genomic_DNA"/>
</dbReference>